<keyword evidence="4 6" id="KW-1133">Transmembrane helix</keyword>
<dbReference type="KEGG" id="phet:94292520"/>
<comment type="similarity">
    <text evidence="2">Belongs to the TMCO4 family.</text>
</comment>
<dbReference type="EMBL" id="JAFJZO010000018">
    <property type="protein sequence ID" value="KAG5507545.1"/>
    <property type="molecule type" value="Genomic_DNA"/>
</dbReference>
<evidence type="ECO:0000256" key="1">
    <source>
        <dbReference type="ARBA" id="ARBA00004141"/>
    </source>
</evidence>
<proteinExistence type="inferred from homology"/>
<evidence type="ECO:0000313" key="7">
    <source>
        <dbReference type="EMBL" id="KAG5507545.1"/>
    </source>
</evidence>
<evidence type="ECO:0000256" key="5">
    <source>
        <dbReference type="ARBA" id="ARBA00023136"/>
    </source>
</evidence>
<gene>
    <name evidence="7" type="ORF">JKF63_06494</name>
</gene>
<evidence type="ECO:0000256" key="3">
    <source>
        <dbReference type="ARBA" id="ARBA00022692"/>
    </source>
</evidence>
<protein>
    <recommendedName>
        <fullName evidence="9">Transmembrane protein</fullName>
    </recommendedName>
</protein>
<keyword evidence="5 6" id="KW-0472">Membrane</keyword>
<comment type="subcellular location">
    <subcellularLocation>
        <location evidence="1">Membrane</location>
        <topology evidence="1">Multi-pass membrane protein</topology>
    </subcellularLocation>
</comment>
<feature type="transmembrane region" description="Helical" evidence="6">
    <location>
        <begin position="196"/>
        <end position="218"/>
    </location>
</feature>
<dbReference type="GeneID" id="94292520"/>
<evidence type="ECO:0000256" key="2">
    <source>
        <dbReference type="ARBA" id="ARBA00009824"/>
    </source>
</evidence>
<organism evidence="7 8">
    <name type="scientific">Porcisia hertigi</name>
    <dbReference type="NCBI Taxonomy" id="2761500"/>
    <lineage>
        <taxon>Eukaryota</taxon>
        <taxon>Discoba</taxon>
        <taxon>Euglenozoa</taxon>
        <taxon>Kinetoplastea</taxon>
        <taxon>Metakinetoplastina</taxon>
        <taxon>Trypanosomatida</taxon>
        <taxon>Trypanosomatidae</taxon>
        <taxon>Leishmaniinae</taxon>
        <taxon>Porcisia</taxon>
    </lineage>
</organism>
<evidence type="ECO:0008006" key="9">
    <source>
        <dbReference type="Google" id="ProtNLM"/>
    </source>
</evidence>
<name>A0A836LG78_9TRYP</name>
<dbReference type="Pfam" id="PF05277">
    <property type="entry name" value="DUF726"/>
    <property type="match status" value="1"/>
</dbReference>
<dbReference type="SUPFAM" id="SSF53474">
    <property type="entry name" value="alpha/beta-Hydrolases"/>
    <property type="match status" value="1"/>
</dbReference>
<dbReference type="OrthoDB" id="277931at2759"/>
<evidence type="ECO:0000313" key="8">
    <source>
        <dbReference type="Proteomes" id="UP000674318"/>
    </source>
</evidence>
<dbReference type="PANTHER" id="PTHR17920">
    <property type="entry name" value="TRANSMEMBRANE AND COILED-COIL DOMAIN-CONTAINING PROTEIN 4 TMCO4"/>
    <property type="match status" value="1"/>
</dbReference>
<dbReference type="RefSeq" id="XP_067757860.1">
    <property type="nucleotide sequence ID" value="XM_067902443.1"/>
</dbReference>
<dbReference type="GO" id="GO:0016020">
    <property type="term" value="C:membrane"/>
    <property type="evidence" value="ECO:0007669"/>
    <property type="project" value="UniProtKB-SubCell"/>
</dbReference>
<dbReference type="InterPro" id="IPR029058">
    <property type="entry name" value="AB_hydrolase_fold"/>
</dbReference>
<evidence type="ECO:0000256" key="6">
    <source>
        <dbReference type="SAM" id="Phobius"/>
    </source>
</evidence>
<dbReference type="InterPro" id="IPR007941">
    <property type="entry name" value="DUF726"/>
</dbReference>
<keyword evidence="3 6" id="KW-0812">Transmembrane</keyword>
<sequence length="1506" mass="164689">MATQGVRGNVYSFFDSYQYLWSPQRPQRTTDEIERLCQHIDTPVEDGIISLSFDDRVAMRSLFYTVVDDTNLRNVLDGLLLPPPYYLADFSRKHWTEEDVRALCSVLHPTLDWVLVNLPFNLALRLGSYDARLRAAARRFCWIFSIPFSLLERKEISLAQMRMSASGSGAAAVENVEKQEMVLHSKTYRKRSLKRVATIGGFSLIGGVALVVTGGLVAPIVGPAYAALVTATATTLGTLGAVGGAVLGPGALATIFASIVGAATHAAALASIITPTLTAANLTAIFGVTGASLGGYRAFRRTMDSGIFMLRSINEVETFELGAAPTASVFAAAKEEEVELNEKVVRRLASSHQSVESCTDAADSAWHLSGVLEEDSKPGVVVPRHTRVVAMSHAKNIPSIQKRRRHVVFAVENNLMGYELRLKAIKLISGVWVMAPPAVIAPAQAGVFACVNRFAHPTGAGFIVCYVATPSPGTVNATSLRVWVRTEQDFCGTWVASAVCEKVEMEFNPTVAEYWLEHHTTTTTTTRRQHGVALELHVAPYTYLKLYSASAGETLQARTVTFPSEELPQRQLEYGHAVTQRRKLGVSLVNRSSHTVLMCDMGMVNGQQWSGTASPVSVYPAEASLTYFTSSEWSLAGAEGYYIVEVVNSYSAPVTPRYYVRLQFEVSSLNKVNVAFATAYNLTELTHHTLTPASPSSAEFPVELPPGLFFSLTCVVDVALHTVQLVFQDFVERLDCARALDTEKMTLAIGVSGYSAIFDPRRPLRDQQVGLWQSVLRRSELLGSAEPYVLQWEDEYLVKFGDVIHVNLDIADNLAKKTVGTATATAKKTLLQGTLFTGLPAFPAFSSLVGSFQLPLFAVWATGVIDNSFATLSNRAAYTGKDLAVALLHKQRGNRPVTLIGFSFGSQVIVESLLELHKVGAYDIVENVYLLGSTCSSDPVLWQRLRRVVAGRLINVYTREDWTLWMMYRLNRTDLRPMAGINPVHVPGVENVDVTPLVSAHGDYAAKLLPVLESIPQQPTATTWNPRQHNGSPGVTVPVRKCRETVVAVSKSLHSFLTVTPYAAVGVKNCVVSDLSHYEPKIELISVQLYGCFFDYMPPPLTDTGMASVAGLLGDTDAPIGVVVAYRMRLPASAPRDLLVVVYLCRSPGEDVQAFAQPHLVKRHSSPTETAEQAHQRLCTITAEGCQSLDALQRICRALPNESKLRRDTVHIQSIPLRLPNVFTDNHQTATVRLVLERLDPSSITITWLALMTKGSTPLQRETFDEAQFKSTMAVISTLRPHHHGGSTWMRLPVVADTCSTDDMTQGLRALAAQLQDPDQYPANIASFVLVNCGTSPLYFSEAFYNPTKTAAMAQLVNHAPVPDTPSYAWPNSQWIRFPPPEIPPKSFAVAMLTVHAGEAGANCAVRPIRYETHNGQCAFDLEFAANIFPTGGAEEGFQASPPAHCTPVEGKPHLGDVSLSHTTIQSTPFVIIMITPRTDAEADARVEDARDTVESRLQARGWFLM</sequence>
<keyword evidence="8" id="KW-1185">Reference proteome</keyword>
<dbReference type="PANTHER" id="PTHR17920:SF3">
    <property type="entry name" value="TRANSMEMBRANE AND COILED-COIL DOMAIN-CONTAINING PROTEIN 4"/>
    <property type="match status" value="1"/>
</dbReference>
<comment type="caution">
    <text evidence="7">The sequence shown here is derived from an EMBL/GenBank/DDBJ whole genome shotgun (WGS) entry which is preliminary data.</text>
</comment>
<accession>A0A836LG78</accession>
<reference evidence="7 8" key="1">
    <citation type="submission" date="2021-02" db="EMBL/GenBank/DDBJ databases">
        <title>Porcisia hertigi Genome sequencing and assembly.</title>
        <authorList>
            <person name="Almutairi H."/>
            <person name="Gatherer D."/>
        </authorList>
    </citation>
    <scope>NUCLEOTIDE SEQUENCE [LARGE SCALE GENOMIC DNA]</scope>
    <source>
        <strain evidence="7 8">C119</strain>
    </source>
</reference>
<dbReference type="Proteomes" id="UP000674318">
    <property type="component" value="Unassembled WGS sequence"/>
</dbReference>
<evidence type="ECO:0000256" key="4">
    <source>
        <dbReference type="ARBA" id="ARBA00022989"/>
    </source>
</evidence>